<dbReference type="EMBL" id="LCRM01000017">
    <property type="protein sequence ID" value="KKW36699.1"/>
    <property type="molecule type" value="Genomic_DNA"/>
</dbReference>
<gene>
    <name evidence="5" type="ORF">UY81_C0017G0003</name>
</gene>
<feature type="binding site" evidence="4">
    <location>
        <position position="281"/>
    </location>
    <ligand>
        <name>S-adenosyl-L-methionine</name>
        <dbReference type="ChEBI" id="CHEBI:59789"/>
    </ligand>
</feature>
<proteinExistence type="inferred from homology"/>
<dbReference type="PANTHER" id="PTHR11061">
    <property type="entry name" value="RNA M5U METHYLTRANSFERASE"/>
    <property type="match status" value="1"/>
</dbReference>
<dbReference type="AlphaFoldDB" id="A0A0G2AV09"/>
<evidence type="ECO:0000313" key="6">
    <source>
        <dbReference type="Proteomes" id="UP000034290"/>
    </source>
</evidence>
<feature type="active site" description="Nucleophile" evidence="4">
    <location>
        <position position="308"/>
    </location>
</feature>
<dbReference type="PANTHER" id="PTHR11061:SF30">
    <property type="entry name" value="TRNA (URACIL(54)-C(5))-METHYLTRANSFERASE"/>
    <property type="match status" value="1"/>
</dbReference>
<dbReference type="GO" id="GO:0006396">
    <property type="term" value="P:RNA processing"/>
    <property type="evidence" value="ECO:0007669"/>
    <property type="project" value="InterPro"/>
</dbReference>
<name>A0A0G2AV09_9BACT</name>
<dbReference type="GO" id="GO:0032259">
    <property type="term" value="P:methylation"/>
    <property type="evidence" value="ECO:0007669"/>
    <property type="project" value="UniProtKB-KW"/>
</dbReference>
<feature type="binding site" evidence="4">
    <location>
        <position position="207"/>
    </location>
    <ligand>
        <name>S-adenosyl-L-methionine</name>
        <dbReference type="ChEBI" id="CHEBI:59789"/>
    </ligand>
</feature>
<feature type="binding site" evidence="4">
    <location>
        <position position="228"/>
    </location>
    <ligand>
        <name>S-adenosyl-L-methionine</name>
        <dbReference type="ChEBI" id="CHEBI:59789"/>
    </ligand>
</feature>
<comment type="similarity">
    <text evidence="4">Belongs to the class I-like SAM-binding methyltransferase superfamily. RNA M5U methyltransferase family.</text>
</comment>
<evidence type="ECO:0000256" key="2">
    <source>
        <dbReference type="ARBA" id="ARBA00022679"/>
    </source>
</evidence>
<accession>A0A0G2AV09</accession>
<dbReference type="Gene3D" id="2.40.50.1070">
    <property type="match status" value="1"/>
</dbReference>
<protein>
    <recommendedName>
        <fullName evidence="7">23S rRNA (Uracil-5-)-methyltransferase RumA</fullName>
    </recommendedName>
</protein>
<dbReference type="PATRIC" id="fig|1618650.3.peg.225"/>
<dbReference type="PROSITE" id="PS01231">
    <property type="entry name" value="TRMA_2"/>
    <property type="match status" value="1"/>
</dbReference>
<dbReference type="InterPro" id="IPR029063">
    <property type="entry name" value="SAM-dependent_MTases_sf"/>
</dbReference>
<evidence type="ECO:0000313" key="5">
    <source>
        <dbReference type="EMBL" id="KKW36699.1"/>
    </source>
</evidence>
<evidence type="ECO:0000256" key="1">
    <source>
        <dbReference type="ARBA" id="ARBA00022603"/>
    </source>
</evidence>
<reference evidence="5 6" key="1">
    <citation type="journal article" date="2015" name="Nature">
        <title>rRNA introns, odd ribosomes, and small enigmatic genomes across a large radiation of phyla.</title>
        <authorList>
            <person name="Brown C.T."/>
            <person name="Hug L.A."/>
            <person name="Thomas B.C."/>
            <person name="Sharon I."/>
            <person name="Castelle C.J."/>
            <person name="Singh A."/>
            <person name="Wilkins M.J."/>
            <person name="Williams K.H."/>
            <person name="Banfield J.F."/>
        </authorList>
    </citation>
    <scope>NUCLEOTIDE SEQUENCE [LARGE SCALE GENOMIC DNA]</scope>
</reference>
<sequence>MDYVFGSQGELGLKEPGSWSSILDLSTCFLLSPESVEIMKIVREWTRASGLPFWNGKNYTGFFRYLVIREGKQTGQRLVMLVTAKPTSGPVRAVSPRQCSPELRAVGGPTALPPDLEKPFTKLVHHLDRHASSIVWGINPLVTDLSIAQEIIPLKGEPWIEEEVNGLRYKITPNAFFQTNTLMAEKLQDTVKNFCGDLTDKTLLDLYCGSGFFSLALAPGAKKTVGIELDSEAIACAKENAARNNITADYFVNAAEKFSAGGGSAFGGDWSIFNPDIVIIDPPRAGMHPKLIKTLLEVLPPRIVYVSCNYLRFLEEAKELLAHYNIRKATALDLFPHTPHVECVFQLERKP</sequence>
<organism evidence="5 6">
    <name type="scientific">Candidatus Giovannonibacteria bacterium GW2011_GWA2_53_7</name>
    <dbReference type="NCBI Taxonomy" id="1618650"/>
    <lineage>
        <taxon>Bacteria</taxon>
        <taxon>Candidatus Giovannoniibacteriota</taxon>
    </lineage>
</organism>
<keyword evidence="2 4" id="KW-0808">Transferase</keyword>
<dbReference type="InterPro" id="IPR010280">
    <property type="entry name" value="U5_MeTrfase_fam"/>
</dbReference>
<dbReference type="Proteomes" id="UP000034290">
    <property type="component" value="Unassembled WGS sequence"/>
</dbReference>
<evidence type="ECO:0000256" key="4">
    <source>
        <dbReference type="PROSITE-ProRule" id="PRU01024"/>
    </source>
</evidence>
<evidence type="ECO:0000256" key="3">
    <source>
        <dbReference type="ARBA" id="ARBA00022691"/>
    </source>
</evidence>
<dbReference type="Gene3D" id="3.40.50.150">
    <property type="entry name" value="Vaccinia Virus protein VP39"/>
    <property type="match status" value="1"/>
</dbReference>
<feature type="binding site" evidence="4">
    <location>
        <position position="178"/>
    </location>
    <ligand>
        <name>S-adenosyl-L-methionine</name>
        <dbReference type="ChEBI" id="CHEBI:59789"/>
    </ligand>
</feature>
<dbReference type="InterPro" id="IPR030391">
    <property type="entry name" value="MeTrfase_TrmA_CS"/>
</dbReference>
<keyword evidence="1 4" id="KW-0489">Methyltransferase</keyword>
<comment type="caution">
    <text evidence="5">The sequence shown here is derived from an EMBL/GenBank/DDBJ whole genome shotgun (WGS) entry which is preliminary data.</text>
</comment>
<dbReference type="SUPFAM" id="SSF53335">
    <property type="entry name" value="S-adenosyl-L-methionine-dependent methyltransferases"/>
    <property type="match status" value="1"/>
</dbReference>
<dbReference type="PROSITE" id="PS51687">
    <property type="entry name" value="SAM_MT_RNA_M5U"/>
    <property type="match status" value="1"/>
</dbReference>
<dbReference type="CDD" id="cd02440">
    <property type="entry name" value="AdoMet_MTases"/>
    <property type="match status" value="1"/>
</dbReference>
<evidence type="ECO:0008006" key="7">
    <source>
        <dbReference type="Google" id="ProtNLM"/>
    </source>
</evidence>
<dbReference type="GO" id="GO:0008173">
    <property type="term" value="F:RNA methyltransferase activity"/>
    <property type="evidence" value="ECO:0007669"/>
    <property type="project" value="InterPro"/>
</dbReference>
<keyword evidence="3 4" id="KW-0949">S-adenosyl-L-methionine</keyword>
<dbReference type="Pfam" id="PF05958">
    <property type="entry name" value="tRNA_U5-meth_tr"/>
    <property type="match status" value="1"/>
</dbReference>